<evidence type="ECO:0000313" key="1">
    <source>
        <dbReference type="EMBL" id="GFN76507.1"/>
    </source>
</evidence>
<protein>
    <submittedName>
        <fullName evidence="1">Uncharacterized protein</fullName>
    </submittedName>
</protein>
<evidence type="ECO:0000313" key="2">
    <source>
        <dbReference type="Proteomes" id="UP000735302"/>
    </source>
</evidence>
<gene>
    <name evidence="1" type="ORF">PoB_000301300</name>
</gene>
<sequence length="103" mass="12035">MRSCRLGVPLRHSFIFGIKFENVYKIRRGVTIITLSGYATARLSSNEQIMEVNFDLPVRNMREYLTLKSTWNLSIRFMHQSSSIRNLLKDNRKETAVGVREKV</sequence>
<proteinExistence type="predicted"/>
<keyword evidence="2" id="KW-1185">Reference proteome</keyword>
<reference evidence="1 2" key="1">
    <citation type="journal article" date="2021" name="Elife">
        <title>Chloroplast acquisition without the gene transfer in kleptoplastic sea slugs, Plakobranchus ocellatus.</title>
        <authorList>
            <person name="Maeda T."/>
            <person name="Takahashi S."/>
            <person name="Yoshida T."/>
            <person name="Shimamura S."/>
            <person name="Takaki Y."/>
            <person name="Nagai Y."/>
            <person name="Toyoda A."/>
            <person name="Suzuki Y."/>
            <person name="Arimoto A."/>
            <person name="Ishii H."/>
            <person name="Satoh N."/>
            <person name="Nishiyama T."/>
            <person name="Hasebe M."/>
            <person name="Maruyama T."/>
            <person name="Minagawa J."/>
            <person name="Obokata J."/>
            <person name="Shigenobu S."/>
        </authorList>
    </citation>
    <scope>NUCLEOTIDE SEQUENCE [LARGE SCALE GENOMIC DNA]</scope>
</reference>
<comment type="caution">
    <text evidence="1">The sequence shown here is derived from an EMBL/GenBank/DDBJ whole genome shotgun (WGS) entry which is preliminary data.</text>
</comment>
<dbReference type="AlphaFoldDB" id="A0AAV3Y2N2"/>
<name>A0AAV3Y2N2_9GAST</name>
<accession>A0AAV3Y2N2</accession>
<dbReference type="Proteomes" id="UP000735302">
    <property type="component" value="Unassembled WGS sequence"/>
</dbReference>
<organism evidence="1 2">
    <name type="scientific">Plakobranchus ocellatus</name>
    <dbReference type="NCBI Taxonomy" id="259542"/>
    <lineage>
        <taxon>Eukaryota</taxon>
        <taxon>Metazoa</taxon>
        <taxon>Spiralia</taxon>
        <taxon>Lophotrochozoa</taxon>
        <taxon>Mollusca</taxon>
        <taxon>Gastropoda</taxon>
        <taxon>Heterobranchia</taxon>
        <taxon>Euthyneura</taxon>
        <taxon>Panpulmonata</taxon>
        <taxon>Sacoglossa</taxon>
        <taxon>Placobranchoidea</taxon>
        <taxon>Plakobranchidae</taxon>
        <taxon>Plakobranchus</taxon>
    </lineage>
</organism>
<dbReference type="EMBL" id="BLXT01000396">
    <property type="protein sequence ID" value="GFN76507.1"/>
    <property type="molecule type" value="Genomic_DNA"/>
</dbReference>